<dbReference type="RefSeq" id="WP_127711444.1">
    <property type="nucleotide sequence ID" value="NZ_SACO01000016.1"/>
</dbReference>
<sequence>MSVPLPRRWLSHDGLELFARDYAASEGQARLPVVCLHGLTRNSRDFEDVAPWLAQRQRRVLALDMRGRGHSAWDPAGNYDLATYVADIKGLLDRLGIARAVFVGTSMGGLITIELGTAYPDLVAGAVINDIGPQLSIVGLTRIASYVGQGQPLANWQAAADVCARLNADVFAHYGAQDWLAMAHRMFREEQGQIVADYDPAIAQALARIVADPDPWAKWHGFADKRPVLVLRGSVTDLLEAEVAEAMVAGKPQATLATVPGIGHAPMMDEPDARLALEAFFSAMD</sequence>
<reference evidence="2 3" key="1">
    <citation type="submission" date="2019-01" db="EMBL/GenBank/DDBJ databases">
        <authorList>
            <person name="Chen W.-M."/>
        </authorList>
    </citation>
    <scope>NUCLEOTIDE SEQUENCE [LARGE SCALE GENOMIC DNA]</scope>
    <source>
        <strain evidence="2 3">FSY-9</strain>
    </source>
</reference>
<accession>A0A437N0B6</accession>
<comment type="caution">
    <text evidence="2">The sequence shown here is derived from an EMBL/GenBank/DDBJ whole genome shotgun (WGS) entry which is preliminary data.</text>
</comment>
<dbReference type="AlphaFoldDB" id="A0A437N0B6"/>
<name>A0A437N0B6_9SPHN</name>
<keyword evidence="2" id="KW-0378">Hydrolase</keyword>
<dbReference type="EMBL" id="SACO01000016">
    <property type="protein sequence ID" value="RVU03366.1"/>
    <property type="molecule type" value="Genomic_DNA"/>
</dbReference>
<gene>
    <name evidence="2" type="ORF">EOE18_16225</name>
</gene>
<dbReference type="PRINTS" id="PR00111">
    <property type="entry name" value="ABHYDROLASE"/>
</dbReference>
<dbReference type="InterPro" id="IPR000073">
    <property type="entry name" value="AB_hydrolase_1"/>
</dbReference>
<dbReference type="InterPro" id="IPR050228">
    <property type="entry name" value="Carboxylesterase_BioH"/>
</dbReference>
<feature type="domain" description="AB hydrolase-1" evidence="1">
    <location>
        <begin position="33"/>
        <end position="276"/>
    </location>
</feature>
<dbReference type="Proteomes" id="UP000282837">
    <property type="component" value="Unassembled WGS sequence"/>
</dbReference>
<dbReference type="SUPFAM" id="SSF53474">
    <property type="entry name" value="alpha/beta-Hydrolases"/>
    <property type="match status" value="1"/>
</dbReference>
<protein>
    <submittedName>
        <fullName evidence="2">Alpha/beta hydrolase</fullName>
    </submittedName>
</protein>
<dbReference type="GO" id="GO:0016787">
    <property type="term" value="F:hydrolase activity"/>
    <property type="evidence" value="ECO:0007669"/>
    <property type="project" value="UniProtKB-KW"/>
</dbReference>
<proteinExistence type="predicted"/>
<dbReference type="PANTHER" id="PTHR43194">
    <property type="entry name" value="HYDROLASE ALPHA/BETA FOLD FAMILY"/>
    <property type="match status" value="1"/>
</dbReference>
<evidence type="ECO:0000259" key="1">
    <source>
        <dbReference type="Pfam" id="PF12697"/>
    </source>
</evidence>
<dbReference type="OrthoDB" id="9791366at2"/>
<dbReference type="Pfam" id="PF12697">
    <property type="entry name" value="Abhydrolase_6"/>
    <property type="match status" value="1"/>
</dbReference>
<evidence type="ECO:0000313" key="3">
    <source>
        <dbReference type="Proteomes" id="UP000282837"/>
    </source>
</evidence>
<dbReference type="PANTHER" id="PTHR43194:SF2">
    <property type="entry name" value="PEROXISOMAL MEMBRANE PROTEIN LPX1"/>
    <property type="match status" value="1"/>
</dbReference>
<dbReference type="Gene3D" id="3.40.50.1820">
    <property type="entry name" value="alpha/beta hydrolase"/>
    <property type="match status" value="1"/>
</dbReference>
<organism evidence="2 3">
    <name type="scientific">Novosphingobium umbonatum</name>
    <dbReference type="NCBI Taxonomy" id="1908524"/>
    <lineage>
        <taxon>Bacteria</taxon>
        <taxon>Pseudomonadati</taxon>
        <taxon>Pseudomonadota</taxon>
        <taxon>Alphaproteobacteria</taxon>
        <taxon>Sphingomonadales</taxon>
        <taxon>Sphingomonadaceae</taxon>
        <taxon>Novosphingobium</taxon>
    </lineage>
</organism>
<evidence type="ECO:0000313" key="2">
    <source>
        <dbReference type="EMBL" id="RVU03366.1"/>
    </source>
</evidence>
<keyword evidence="3" id="KW-1185">Reference proteome</keyword>
<dbReference type="InterPro" id="IPR029058">
    <property type="entry name" value="AB_hydrolase_fold"/>
</dbReference>